<dbReference type="InterPro" id="IPR015943">
    <property type="entry name" value="WD40/YVTN_repeat-like_dom_sf"/>
</dbReference>
<dbReference type="AlphaFoldDB" id="A0A0R3U244"/>
<dbReference type="STRING" id="53468.A0A0R3U244"/>
<dbReference type="SMART" id="SM00256">
    <property type="entry name" value="FBOX"/>
    <property type="match status" value="1"/>
</dbReference>
<dbReference type="InterPro" id="IPR036322">
    <property type="entry name" value="WD40_repeat_dom_sf"/>
</dbReference>
<sequence length="439" mass="47983">MADIFPLPTEIMQKICNFLPVEDVLSLSSVCDKFASAINQPSFWQQRLRNRVHSLYPCFPGKSFDRIILAWIVPDLTFGTASSARGLFALGDRGGTFSLFSLKDFISLDEPKPLYSNTHTHGGWLWTISSDYNVVATARCITFFRMNSSVLCSDFVDQNLVAAGTFRKLLTVFDFRVPSEKPALSNTFHQSTVLCLESPYSIWKNSEDALGSLFSSTSTLNFSDADSLVSSMGDSSLNESVIANSDPGTPRSPINPARDSPLLPSVSSNIAFYSGSEDGLLAAWDMRQFKKPVAEIKMESYPREISLLDTEEMWVAEHPNRLHVFRTGCSRTTEKSPLLSLVNSHSFSAESGSICALEATPGAVFLARTCGSLSVLHPTMPPVSMLSTPICTDRNSPPVSLSFANETLLVGGGGGYVSLWMSKRQADQYHETGASEGSL</sequence>
<name>A0A0R3U244_MESCO</name>
<dbReference type="Pfam" id="PF12937">
    <property type="entry name" value="F-box-like"/>
    <property type="match status" value="1"/>
</dbReference>
<evidence type="ECO:0000259" key="2">
    <source>
        <dbReference type="PROSITE" id="PS50181"/>
    </source>
</evidence>
<evidence type="ECO:0000313" key="3">
    <source>
        <dbReference type="EMBL" id="VDD74495.1"/>
    </source>
</evidence>
<dbReference type="InterPro" id="IPR036047">
    <property type="entry name" value="F-box-like_dom_sf"/>
</dbReference>
<protein>
    <recommendedName>
        <fullName evidence="2">F-box domain-containing protein</fullName>
    </recommendedName>
</protein>
<evidence type="ECO:0000313" key="4">
    <source>
        <dbReference type="Proteomes" id="UP000267029"/>
    </source>
</evidence>
<organism evidence="3 4">
    <name type="scientific">Mesocestoides corti</name>
    <name type="common">Flatworm</name>
    <dbReference type="NCBI Taxonomy" id="53468"/>
    <lineage>
        <taxon>Eukaryota</taxon>
        <taxon>Metazoa</taxon>
        <taxon>Spiralia</taxon>
        <taxon>Lophotrochozoa</taxon>
        <taxon>Platyhelminthes</taxon>
        <taxon>Cestoda</taxon>
        <taxon>Eucestoda</taxon>
        <taxon>Cyclophyllidea</taxon>
        <taxon>Mesocestoididae</taxon>
        <taxon>Mesocestoides</taxon>
    </lineage>
</organism>
<feature type="domain" description="F-box" evidence="2">
    <location>
        <begin position="1"/>
        <end position="47"/>
    </location>
</feature>
<reference evidence="3 4" key="1">
    <citation type="submission" date="2018-10" db="EMBL/GenBank/DDBJ databases">
        <authorList>
            <consortium name="Pathogen Informatics"/>
        </authorList>
    </citation>
    <scope>NUCLEOTIDE SEQUENCE [LARGE SCALE GENOMIC DNA]</scope>
</reference>
<dbReference type="PROSITE" id="PS50181">
    <property type="entry name" value="FBOX"/>
    <property type="match status" value="1"/>
</dbReference>
<dbReference type="SUPFAM" id="SSF50978">
    <property type="entry name" value="WD40 repeat-like"/>
    <property type="match status" value="1"/>
</dbReference>
<dbReference type="InterPro" id="IPR001810">
    <property type="entry name" value="F-box_dom"/>
</dbReference>
<dbReference type="SUPFAM" id="SSF81383">
    <property type="entry name" value="F-box domain"/>
    <property type="match status" value="1"/>
</dbReference>
<accession>A0A0R3U244</accession>
<dbReference type="EMBL" id="UXSR01000044">
    <property type="protein sequence ID" value="VDD74495.1"/>
    <property type="molecule type" value="Genomic_DNA"/>
</dbReference>
<gene>
    <name evidence="3" type="ORF">MCOS_LOCUS498</name>
</gene>
<feature type="region of interest" description="Disordered" evidence="1">
    <location>
        <begin position="239"/>
        <end position="261"/>
    </location>
</feature>
<evidence type="ECO:0000256" key="1">
    <source>
        <dbReference type="SAM" id="MobiDB-lite"/>
    </source>
</evidence>
<dbReference type="Proteomes" id="UP000267029">
    <property type="component" value="Unassembled WGS sequence"/>
</dbReference>
<dbReference type="OrthoDB" id="2305498at2759"/>
<dbReference type="Gene3D" id="2.130.10.10">
    <property type="entry name" value="YVTN repeat-like/Quinoprotein amine dehydrogenase"/>
    <property type="match status" value="1"/>
</dbReference>
<keyword evidence="4" id="KW-1185">Reference proteome</keyword>
<dbReference type="Gene3D" id="1.20.1280.50">
    <property type="match status" value="1"/>
</dbReference>
<proteinExistence type="predicted"/>